<keyword evidence="1" id="KW-0472">Membrane</keyword>
<evidence type="ECO:0000313" key="2">
    <source>
        <dbReference type="EMBL" id="CAB4596212.1"/>
    </source>
</evidence>
<reference evidence="3" key="1">
    <citation type="submission" date="2020-05" db="EMBL/GenBank/DDBJ databases">
        <authorList>
            <person name="Chiriac C."/>
            <person name="Salcher M."/>
            <person name="Ghai R."/>
            <person name="Kavagutti S V."/>
        </authorList>
    </citation>
    <scope>NUCLEOTIDE SEQUENCE</scope>
</reference>
<evidence type="ECO:0000256" key="1">
    <source>
        <dbReference type="SAM" id="Phobius"/>
    </source>
</evidence>
<accession>A0A6J7M0W5</accession>
<dbReference type="EMBL" id="CAFBOE010000030">
    <property type="protein sequence ID" value="CAB4972323.1"/>
    <property type="molecule type" value="Genomic_DNA"/>
</dbReference>
<dbReference type="EMBL" id="CAFBQZ010000029">
    <property type="protein sequence ID" value="CAB5072047.1"/>
    <property type="molecule type" value="Genomic_DNA"/>
</dbReference>
<protein>
    <submittedName>
        <fullName evidence="3">Unannotated protein</fullName>
    </submittedName>
</protein>
<feature type="transmembrane region" description="Helical" evidence="1">
    <location>
        <begin position="12"/>
        <end position="35"/>
    </location>
</feature>
<keyword evidence="1" id="KW-0812">Transmembrane</keyword>
<feature type="transmembrane region" description="Helical" evidence="1">
    <location>
        <begin position="100"/>
        <end position="121"/>
    </location>
</feature>
<proteinExistence type="predicted"/>
<dbReference type="EMBL" id="CAEZUA010000094">
    <property type="protein sequence ID" value="CAB4596212.1"/>
    <property type="molecule type" value="Genomic_DNA"/>
</dbReference>
<evidence type="ECO:0000313" key="4">
    <source>
        <dbReference type="EMBL" id="CAB5072047.1"/>
    </source>
</evidence>
<gene>
    <name evidence="2" type="ORF">UFOPK1773_01110</name>
    <name evidence="3" type="ORF">UFOPK3916_00508</name>
    <name evidence="4" type="ORF">UFOPK4372_00541</name>
</gene>
<keyword evidence="1" id="KW-1133">Transmembrane helix</keyword>
<organism evidence="3">
    <name type="scientific">freshwater metagenome</name>
    <dbReference type="NCBI Taxonomy" id="449393"/>
    <lineage>
        <taxon>unclassified sequences</taxon>
        <taxon>metagenomes</taxon>
        <taxon>ecological metagenomes</taxon>
    </lineage>
</organism>
<sequence length="124" mass="12967">MKIHFPEMHKRRAIVATLLTLEGVIVLALGIFLIIKGVTSHIESMSALLGVIVFAFLGGAGLLVAGQGFRAGRNYGRAPSVLANLIALGVAYYQSGAHLWVSAIGLALLALVTLVFTLAVIPSS</sequence>
<feature type="transmembrane region" description="Helical" evidence="1">
    <location>
        <begin position="47"/>
        <end position="66"/>
    </location>
</feature>
<evidence type="ECO:0000313" key="3">
    <source>
        <dbReference type="EMBL" id="CAB4972323.1"/>
    </source>
</evidence>
<name>A0A6J7M0W5_9ZZZZ</name>
<dbReference type="AlphaFoldDB" id="A0A6J7M0W5"/>